<sequence>MADPLCLEALSALSGCTVERGASTLTTPQDFVNIVALKEYYKQEGFKTLEYPSIGSLSLDDLDGQDLYSAPPALTEGPEESHRTKLKINPEDFFHPQYNYDFTNIKDGDKAFLRGGEPYIRPCGWKRFALRVMKKYDDDLWLGTGKDAWPVSYHAKNMDGSLGVILTHGGNPEDKPQFLDAAAASLVTGETRGQGVYSTPDIKMAEKYCRSFKSKVDEKTYKVVLQNRINPEKRRKCQRENTWLVYVPKDCSDVEKRAIVQESIRPYGLLLKQV</sequence>
<accession>A0AAN7X5X1</accession>
<protein>
    <submittedName>
        <fullName evidence="1">Uncharacterized protein</fullName>
    </submittedName>
</protein>
<evidence type="ECO:0000313" key="2">
    <source>
        <dbReference type="Proteomes" id="UP001346869"/>
    </source>
</evidence>
<organism evidence="1 2">
    <name type="scientific">Eleginops maclovinus</name>
    <name type="common">Patagonian blennie</name>
    <name type="synonym">Eleginus maclovinus</name>
    <dbReference type="NCBI Taxonomy" id="56733"/>
    <lineage>
        <taxon>Eukaryota</taxon>
        <taxon>Metazoa</taxon>
        <taxon>Chordata</taxon>
        <taxon>Craniata</taxon>
        <taxon>Vertebrata</taxon>
        <taxon>Euteleostomi</taxon>
        <taxon>Actinopterygii</taxon>
        <taxon>Neopterygii</taxon>
        <taxon>Teleostei</taxon>
        <taxon>Neoteleostei</taxon>
        <taxon>Acanthomorphata</taxon>
        <taxon>Eupercaria</taxon>
        <taxon>Perciformes</taxon>
        <taxon>Notothenioidei</taxon>
        <taxon>Eleginopidae</taxon>
        <taxon>Eleginops</taxon>
    </lineage>
</organism>
<dbReference type="AlphaFoldDB" id="A0AAN7X5X1"/>
<dbReference type="PANTHER" id="PTHR36649:SF28">
    <property type="entry name" value="UBIQUITIN-LIKE DOMAIN-CONTAINING PROTEIN"/>
    <property type="match status" value="1"/>
</dbReference>
<dbReference type="PANTHER" id="PTHR36649">
    <property type="entry name" value="UBIQUITIN-LIKE DOMAIN-CONTAINING PROTEIN"/>
    <property type="match status" value="1"/>
</dbReference>
<proteinExistence type="predicted"/>
<gene>
    <name evidence="1" type="ORF">PBY51_004759</name>
</gene>
<reference evidence="1 2" key="2">
    <citation type="journal article" date="2023" name="Mol. Biol. Evol.">
        <title>Genomics of Secondarily Temperate Adaptation in the Only Non-Antarctic Icefish.</title>
        <authorList>
            <person name="Rivera-Colon A.G."/>
            <person name="Rayamajhi N."/>
            <person name="Minhas B.F."/>
            <person name="Madrigal G."/>
            <person name="Bilyk K.T."/>
            <person name="Yoon V."/>
            <person name="Hune M."/>
            <person name="Gregory S."/>
            <person name="Cheng C.H.C."/>
            <person name="Catchen J.M."/>
        </authorList>
    </citation>
    <scope>NUCLEOTIDE SEQUENCE [LARGE SCALE GENOMIC DNA]</scope>
    <source>
        <strain evidence="1">JMC-PN-2008</strain>
    </source>
</reference>
<evidence type="ECO:0000313" key="1">
    <source>
        <dbReference type="EMBL" id="KAK5854574.1"/>
    </source>
</evidence>
<name>A0AAN7X5X1_ELEMC</name>
<comment type="caution">
    <text evidence="1">The sequence shown here is derived from an EMBL/GenBank/DDBJ whole genome shotgun (WGS) entry which is preliminary data.</text>
</comment>
<dbReference type="EMBL" id="JAUZQC010000018">
    <property type="protein sequence ID" value="KAK5854574.1"/>
    <property type="molecule type" value="Genomic_DNA"/>
</dbReference>
<keyword evidence="2" id="KW-1185">Reference proteome</keyword>
<reference evidence="1 2" key="1">
    <citation type="journal article" date="2023" name="Genes (Basel)">
        <title>Chromosome-Level Genome Assembly and Circadian Gene Repertoire of the Patagonia Blennie Eleginops maclovinus-The Closest Ancestral Proxy of Antarctic Cryonotothenioids.</title>
        <authorList>
            <person name="Cheng C.C."/>
            <person name="Rivera-Colon A.G."/>
            <person name="Minhas B.F."/>
            <person name="Wilson L."/>
            <person name="Rayamajhi N."/>
            <person name="Vargas-Chacoff L."/>
            <person name="Catchen J.M."/>
        </authorList>
    </citation>
    <scope>NUCLEOTIDE SEQUENCE [LARGE SCALE GENOMIC DNA]</scope>
    <source>
        <strain evidence="1">JMC-PN-2008</strain>
    </source>
</reference>
<dbReference type="Proteomes" id="UP001346869">
    <property type="component" value="Unassembled WGS sequence"/>
</dbReference>